<evidence type="ECO:0000313" key="3">
    <source>
        <dbReference type="Proteomes" id="UP000241090"/>
    </source>
</evidence>
<organism evidence="2 3">
    <name type="scientific">Pseudomonas phage tabernarius</name>
    <dbReference type="NCBI Taxonomy" id="2048978"/>
    <lineage>
        <taxon>Viruses</taxon>
        <taxon>Duplodnaviria</taxon>
        <taxon>Heunggongvirae</taxon>
        <taxon>Uroviricota</taxon>
        <taxon>Caudoviricetes</taxon>
        <taxon>Lindbergviridae</taxon>
        <taxon>Tabernariusvirus</taxon>
        <taxon>Tabernariusvirus tabernarius</taxon>
    </lineage>
</organism>
<evidence type="ECO:0000256" key="1">
    <source>
        <dbReference type="SAM" id="MobiDB-lite"/>
    </source>
</evidence>
<protein>
    <submittedName>
        <fullName evidence="2">Uncharacterized protein</fullName>
    </submittedName>
</protein>
<keyword evidence="3" id="KW-1185">Reference proteome</keyword>
<sequence>MKTPARKPAAPSQNAAKPAQAPKKNKNPGKEQRRKNRERRELGAVQIQKPLVSVNARKPVCSNPKFHPHHCDCPVHEDVLAFIDKKELLKGEGREQAAISAYVFHGEMPALKVIQPDVIPHDEPSKLPDLISGIIESERVEELLQKLRDAYCEVGHLKSKVKGQQKTIESLENQLQESRNARKGKAERRKATRNKRASDKAFNHGVMGVGRSDRDNWSQ</sequence>
<accession>A0A2H4P6Y0</accession>
<reference evidence="2 3" key="1">
    <citation type="submission" date="2017-09" db="EMBL/GenBank/DDBJ databases">
        <authorList>
            <person name="Ehlers B."/>
            <person name="Leendertz F.H."/>
        </authorList>
    </citation>
    <scope>NUCLEOTIDE SEQUENCE [LARGE SCALE GENOMIC DNA]</scope>
</reference>
<gene>
    <name evidence="2" type="ORF">CNR33_00082</name>
</gene>
<dbReference type="EMBL" id="MG018926">
    <property type="protein sequence ID" value="ATW57928.1"/>
    <property type="molecule type" value="Genomic_DNA"/>
</dbReference>
<name>A0A2H4P6Y0_9CAUD</name>
<feature type="compositionally biased region" description="Basic residues" evidence="1">
    <location>
        <begin position="23"/>
        <end position="37"/>
    </location>
</feature>
<feature type="region of interest" description="Disordered" evidence="1">
    <location>
        <begin position="174"/>
        <end position="219"/>
    </location>
</feature>
<feature type="region of interest" description="Disordered" evidence="1">
    <location>
        <begin position="1"/>
        <end position="46"/>
    </location>
</feature>
<evidence type="ECO:0000313" key="2">
    <source>
        <dbReference type="EMBL" id="ATW57928.1"/>
    </source>
</evidence>
<feature type="compositionally biased region" description="Low complexity" evidence="1">
    <location>
        <begin position="7"/>
        <end position="22"/>
    </location>
</feature>
<proteinExistence type="predicted"/>
<feature type="compositionally biased region" description="Basic residues" evidence="1">
    <location>
        <begin position="181"/>
        <end position="195"/>
    </location>
</feature>
<dbReference type="Proteomes" id="UP000241090">
    <property type="component" value="Segment"/>
</dbReference>